<reference evidence="2 3" key="2">
    <citation type="submission" date="2020-07" db="EMBL/GenBank/DDBJ databases">
        <title>Genome assembly of wild tea tree DASZ reveals pedigree and selection history of tea varieties.</title>
        <authorList>
            <person name="Zhang W."/>
        </authorList>
    </citation>
    <scope>NUCLEOTIDE SEQUENCE [LARGE SCALE GENOMIC DNA]</scope>
    <source>
        <strain evidence="3">cv. G240</strain>
        <tissue evidence="2">Leaf</tissue>
    </source>
</reference>
<accession>A0A7J7H7X2</accession>
<evidence type="ECO:0000256" key="1">
    <source>
        <dbReference type="SAM" id="MobiDB-lite"/>
    </source>
</evidence>
<feature type="compositionally biased region" description="Basic and acidic residues" evidence="1">
    <location>
        <begin position="7"/>
        <end position="16"/>
    </location>
</feature>
<reference evidence="3" key="1">
    <citation type="journal article" date="2020" name="Nat. Commun.">
        <title>Genome assembly of wild tea tree DASZ reveals pedigree and selection history of tea varieties.</title>
        <authorList>
            <person name="Zhang W."/>
            <person name="Zhang Y."/>
            <person name="Qiu H."/>
            <person name="Guo Y."/>
            <person name="Wan H."/>
            <person name="Zhang X."/>
            <person name="Scossa F."/>
            <person name="Alseekh S."/>
            <person name="Zhang Q."/>
            <person name="Wang P."/>
            <person name="Xu L."/>
            <person name="Schmidt M.H."/>
            <person name="Jia X."/>
            <person name="Li D."/>
            <person name="Zhu A."/>
            <person name="Guo F."/>
            <person name="Chen W."/>
            <person name="Ni D."/>
            <person name="Usadel B."/>
            <person name="Fernie A.R."/>
            <person name="Wen W."/>
        </authorList>
    </citation>
    <scope>NUCLEOTIDE SEQUENCE [LARGE SCALE GENOMIC DNA]</scope>
    <source>
        <strain evidence="3">cv. G240</strain>
    </source>
</reference>
<organism evidence="2 3">
    <name type="scientific">Camellia sinensis</name>
    <name type="common">Tea plant</name>
    <name type="synonym">Thea sinensis</name>
    <dbReference type="NCBI Taxonomy" id="4442"/>
    <lineage>
        <taxon>Eukaryota</taxon>
        <taxon>Viridiplantae</taxon>
        <taxon>Streptophyta</taxon>
        <taxon>Embryophyta</taxon>
        <taxon>Tracheophyta</taxon>
        <taxon>Spermatophyta</taxon>
        <taxon>Magnoliopsida</taxon>
        <taxon>eudicotyledons</taxon>
        <taxon>Gunneridae</taxon>
        <taxon>Pentapetalae</taxon>
        <taxon>asterids</taxon>
        <taxon>Ericales</taxon>
        <taxon>Theaceae</taxon>
        <taxon>Camellia</taxon>
    </lineage>
</organism>
<gene>
    <name evidence="2" type="ORF">HYC85_014298</name>
</gene>
<sequence length="137" mass="16744">MRKKKGREREEKEEWRRRKKKKRRRRRWLRRPNGKPQSGHIGEGEREGVEVEERRRIETFFPFNNGVRRFTQTRYQFPTPSALSTRNPRRCFAFAAGERDFGVWWLRVRVSCEMFDNKDIFMYRGDTSLVKSADNSR</sequence>
<proteinExistence type="predicted"/>
<evidence type="ECO:0000313" key="2">
    <source>
        <dbReference type="EMBL" id="KAF5948341.1"/>
    </source>
</evidence>
<dbReference type="AlphaFoldDB" id="A0A7J7H7X2"/>
<comment type="caution">
    <text evidence="2">The sequence shown here is derived from an EMBL/GenBank/DDBJ whole genome shotgun (WGS) entry which is preliminary data.</text>
</comment>
<feature type="compositionally biased region" description="Basic residues" evidence="1">
    <location>
        <begin position="17"/>
        <end position="33"/>
    </location>
</feature>
<keyword evidence="3" id="KW-1185">Reference proteome</keyword>
<name>A0A7J7H7X2_CAMSI</name>
<dbReference type="Proteomes" id="UP000593564">
    <property type="component" value="Unassembled WGS sequence"/>
</dbReference>
<feature type="region of interest" description="Disordered" evidence="1">
    <location>
        <begin position="1"/>
        <end position="49"/>
    </location>
</feature>
<protein>
    <submittedName>
        <fullName evidence="2">Uncharacterized protein</fullName>
    </submittedName>
</protein>
<evidence type="ECO:0000313" key="3">
    <source>
        <dbReference type="Proteomes" id="UP000593564"/>
    </source>
</evidence>
<dbReference type="EMBL" id="JACBKZ010000006">
    <property type="protein sequence ID" value="KAF5948341.1"/>
    <property type="molecule type" value="Genomic_DNA"/>
</dbReference>